<comment type="caution">
    <text evidence="1">The sequence shown here is derived from an EMBL/GenBank/DDBJ whole genome shotgun (WGS) entry which is preliminary data.</text>
</comment>
<dbReference type="AlphaFoldDB" id="T1BH35"/>
<protein>
    <submittedName>
        <fullName evidence="1">Sporulation sigma factor SigK</fullName>
    </submittedName>
</protein>
<evidence type="ECO:0000313" key="1">
    <source>
        <dbReference type="EMBL" id="EQD52424.1"/>
    </source>
</evidence>
<name>T1BH35_9ZZZZ</name>
<proteinExistence type="predicted"/>
<reference evidence="1" key="1">
    <citation type="submission" date="2013-08" db="EMBL/GenBank/DDBJ databases">
        <authorList>
            <person name="Mendez C."/>
            <person name="Richter M."/>
            <person name="Ferrer M."/>
            <person name="Sanchez J."/>
        </authorList>
    </citation>
    <scope>NUCLEOTIDE SEQUENCE</scope>
</reference>
<organism evidence="1">
    <name type="scientific">mine drainage metagenome</name>
    <dbReference type="NCBI Taxonomy" id="410659"/>
    <lineage>
        <taxon>unclassified sequences</taxon>
        <taxon>metagenomes</taxon>
        <taxon>ecological metagenomes</taxon>
    </lineage>
</organism>
<sequence length="59" mass="6668">MHLRAAKKLRGEVSIYDPIGYDREGNEVTLMDVLGSEQDEIPEGLVAREEVESLRQDLP</sequence>
<reference evidence="1" key="2">
    <citation type="journal article" date="2014" name="ISME J.">
        <title>Microbial stratification in low pH oxic and suboxic macroscopic growths along an acid mine drainage.</title>
        <authorList>
            <person name="Mendez-Garcia C."/>
            <person name="Mesa V."/>
            <person name="Sprenger R.R."/>
            <person name="Richter M."/>
            <person name="Diez M.S."/>
            <person name="Solano J."/>
            <person name="Bargiela R."/>
            <person name="Golyshina O.V."/>
            <person name="Manteca A."/>
            <person name="Ramos J.L."/>
            <person name="Gallego J.R."/>
            <person name="Llorente I."/>
            <person name="Martins Dos Santos V.A."/>
            <person name="Jensen O.N."/>
            <person name="Pelaez A.I."/>
            <person name="Sanchez J."/>
            <person name="Ferrer M."/>
        </authorList>
    </citation>
    <scope>NUCLEOTIDE SEQUENCE</scope>
</reference>
<accession>T1BH35</accession>
<dbReference type="EMBL" id="AUZZ01004626">
    <property type="protein sequence ID" value="EQD52424.1"/>
    <property type="molecule type" value="Genomic_DNA"/>
</dbReference>
<feature type="non-terminal residue" evidence="1">
    <location>
        <position position="59"/>
    </location>
</feature>
<gene>
    <name evidence="1" type="ORF">B2A_06533</name>
</gene>